<reference evidence="3 4" key="1">
    <citation type="submission" date="2019-03" db="EMBL/GenBank/DDBJ databases">
        <authorList>
            <person name="Nijsse B."/>
        </authorList>
    </citation>
    <scope>NUCLEOTIDE SEQUENCE [LARGE SCALE GENOMIC DNA]</scope>
    <source>
        <strain evidence="3">Desulfoluna butyratoxydans MSL71</strain>
    </source>
</reference>
<feature type="signal peptide" evidence="2">
    <location>
        <begin position="1"/>
        <end position="20"/>
    </location>
</feature>
<gene>
    <name evidence="3" type="ORF">MSL71_16760</name>
</gene>
<keyword evidence="4" id="KW-1185">Reference proteome</keyword>
<dbReference type="SUPFAM" id="SSF56935">
    <property type="entry name" value="Porins"/>
    <property type="match status" value="1"/>
</dbReference>
<dbReference type="Proteomes" id="UP000507962">
    <property type="component" value="Unassembled WGS sequence"/>
</dbReference>
<dbReference type="RefSeq" id="WP_180138715.1">
    <property type="nucleotide sequence ID" value="NZ_CAADHO010000002.1"/>
</dbReference>
<dbReference type="AlphaFoldDB" id="A0A4U8YQJ7"/>
<keyword evidence="1" id="KW-0175">Coiled coil</keyword>
<dbReference type="EMBL" id="CAADHO010000002">
    <property type="protein sequence ID" value="VFQ44032.1"/>
    <property type="molecule type" value="Genomic_DNA"/>
</dbReference>
<organism evidence="3 4">
    <name type="scientific">Desulfoluna butyratoxydans</name>
    <dbReference type="NCBI Taxonomy" id="231438"/>
    <lineage>
        <taxon>Bacteria</taxon>
        <taxon>Pseudomonadati</taxon>
        <taxon>Thermodesulfobacteriota</taxon>
        <taxon>Desulfobacteria</taxon>
        <taxon>Desulfobacterales</taxon>
        <taxon>Desulfolunaceae</taxon>
        <taxon>Desulfoluna</taxon>
    </lineage>
</organism>
<feature type="coiled-coil region" evidence="1">
    <location>
        <begin position="34"/>
        <end position="61"/>
    </location>
</feature>
<keyword evidence="2" id="KW-0732">Signal</keyword>
<name>A0A4U8YQJ7_9BACT</name>
<sequence>MKRRKQKLIHVFFISVFALAALGGTAYGAPEKELLEMQTQLADQAKALEEMRATIDALTSEKEDGANFRSPFVFSGNKASSVVLYGHINRALLAADDGNDADVYQVDNAASQSRFGIRGTIKVSDELMFGTLLEAGLNLNLSDGVSQEDPRGDDVDNTFKRRHVDLYMKHTRWGTLSMGHGSTASDDTTSLDLSGTYLAGASAVSDYAGGLIFYDKNLNSLTGINISKIYNSMDGLGRDDRMRYDSPSFAGMMVSGSWVADGGGDVALRYDGELADIQMLAAIAYARPSDASDTVKNQYDGSVALLFDSGFNLAFASGLQEYKQDRADDGSFYYFKFGYKTMLASFGETRFSVDFGQYDDILTLDGSIARQYGKGDVIGAQVVQDIKDFGAELYAGYYFYDLDADISSYESIHALITGARIKF</sequence>
<evidence type="ECO:0000313" key="4">
    <source>
        <dbReference type="Proteomes" id="UP000507962"/>
    </source>
</evidence>
<evidence type="ECO:0000256" key="1">
    <source>
        <dbReference type="SAM" id="Coils"/>
    </source>
</evidence>
<feature type="chain" id="PRO_5021020020" description="Porin domain-containing protein" evidence="2">
    <location>
        <begin position="21"/>
        <end position="423"/>
    </location>
</feature>
<accession>A0A4U8YQJ7</accession>
<dbReference type="InterPro" id="IPR023614">
    <property type="entry name" value="Porin_dom_sf"/>
</dbReference>
<evidence type="ECO:0008006" key="5">
    <source>
        <dbReference type="Google" id="ProtNLM"/>
    </source>
</evidence>
<protein>
    <recommendedName>
        <fullName evidence="5">Porin domain-containing protein</fullName>
    </recommendedName>
</protein>
<evidence type="ECO:0000313" key="3">
    <source>
        <dbReference type="EMBL" id="VFQ44032.1"/>
    </source>
</evidence>
<evidence type="ECO:0000256" key="2">
    <source>
        <dbReference type="SAM" id="SignalP"/>
    </source>
</evidence>
<dbReference type="Gene3D" id="2.40.160.10">
    <property type="entry name" value="Porin"/>
    <property type="match status" value="1"/>
</dbReference>
<proteinExistence type="predicted"/>